<accession>A0A0L1IRS4</accession>
<keyword evidence="3" id="KW-1185">Reference proteome</keyword>
<dbReference type="OrthoDB" id="4356615at2759"/>
<sequence length="128" mass="14427">MVVPITKKWESTRARIQVVQHDKVIQLIAFLNDFHHGKCMNFVLKGTDVYENFTRSGKFCIKLCDAKFALPKTGDDPMSSFICLDMPDFPSENDDISIGFDSEADRANLHAALPGSSREASRMSSLRR</sequence>
<dbReference type="InterPro" id="IPR056033">
    <property type="entry name" value="DUF7614"/>
</dbReference>
<gene>
    <name evidence="2" type="ORF">ANOM_009121</name>
</gene>
<dbReference type="Pfam" id="PF24589">
    <property type="entry name" value="DUF7614"/>
    <property type="match status" value="1"/>
</dbReference>
<dbReference type="RefSeq" id="XP_015403110.1">
    <property type="nucleotide sequence ID" value="XM_015554377.1"/>
</dbReference>
<evidence type="ECO:0000313" key="2">
    <source>
        <dbReference type="EMBL" id="KNG82187.1"/>
    </source>
</evidence>
<feature type="domain" description="DUF7614" evidence="1">
    <location>
        <begin position="1"/>
        <end position="114"/>
    </location>
</feature>
<evidence type="ECO:0000259" key="1">
    <source>
        <dbReference type="Pfam" id="PF24589"/>
    </source>
</evidence>
<name>A0A0L1IRS4_ASPN3</name>
<dbReference type="EMBL" id="JNOM01000369">
    <property type="protein sequence ID" value="KNG82187.1"/>
    <property type="molecule type" value="Genomic_DNA"/>
</dbReference>
<dbReference type="AlphaFoldDB" id="A0A0L1IRS4"/>
<evidence type="ECO:0000313" key="3">
    <source>
        <dbReference type="Proteomes" id="UP000037505"/>
    </source>
</evidence>
<dbReference type="Proteomes" id="UP000037505">
    <property type="component" value="Unassembled WGS sequence"/>
</dbReference>
<dbReference type="STRING" id="1509407.A0A0L1IRS4"/>
<protein>
    <recommendedName>
        <fullName evidence="1">DUF7614 domain-containing protein</fullName>
    </recommendedName>
</protein>
<reference evidence="2 3" key="1">
    <citation type="submission" date="2014-06" db="EMBL/GenBank/DDBJ databases">
        <title>The Genome of the Aflatoxigenic Filamentous Fungus Aspergillus nomius.</title>
        <authorList>
            <person name="Moore M.G."/>
            <person name="Shannon B.M."/>
            <person name="Brian M.M."/>
        </authorList>
    </citation>
    <scope>NUCLEOTIDE SEQUENCE [LARGE SCALE GENOMIC DNA]</scope>
    <source>
        <strain evidence="2 3">NRRL 13137</strain>
    </source>
</reference>
<comment type="caution">
    <text evidence="2">The sequence shown here is derived from an EMBL/GenBank/DDBJ whole genome shotgun (WGS) entry which is preliminary data.</text>
</comment>
<proteinExistence type="predicted"/>
<organism evidence="2 3">
    <name type="scientific">Aspergillus nomiae NRRL (strain ATCC 15546 / NRRL 13137 / CBS 260.88 / M93)</name>
    <dbReference type="NCBI Taxonomy" id="1509407"/>
    <lineage>
        <taxon>Eukaryota</taxon>
        <taxon>Fungi</taxon>
        <taxon>Dikarya</taxon>
        <taxon>Ascomycota</taxon>
        <taxon>Pezizomycotina</taxon>
        <taxon>Eurotiomycetes</taxon>
        <taxon>Eurotiomycetidae</taxon>
        <taxon>Eurotiales</taxon>
        <taxon>Aspergillaceae</taxon>
        <taxon>Aspergillus</taxon>
        <taxon>Aspergillus subgen. Circumdati</taxon>
    </lineage>
</organism>
<dbReference type="GeneID" id="26810925"/>